<dbReference type="InterPro" id="IPR003594">
    <property type="entry name" value="HATPase_dom"/>
</dbReference>
<evidence type="ECO:0000259" key="8">
    <source>
        <dbReference type="PROSITE" id="PS50109"/>
    </source>
</evidence>
<dbReference type="InterPro" id="IPR036890">
    <property type="entry name" value="HATPase_C_sf"/>
</dbReference>
<dbReference type="GO" id="GO:0000155">
    <property type="term" value="F:phosphorelay sensor kinase activity"/>
    <property type="evidence" value="ECO:0007669"/>
    <property type="project" value="InterPro"/>
</dbReference>
<accession>A0A8J7DC43</accession>
<organism evidence="10 11">
    <name type="scientific">Vasconcelosia minhoensis LEGE 07310</name>
    <dbReference type="NCBI Taxonomy" id="915328"/>
    <lineage>
        <taxon>Bacteria</taxon>
        <taxon>Bacillati</taxon>
        <taxon>Cyanobacteriota</taxon>
        <taxon>Cyanophyceae</taxon>
        <taxon>Nodosilineales</taxon>
        <taxon>Cymatolegaceae</taxon>
        <taxon>Vasconcelosia</taxon>
        <taxon>Vasconcelosia minhoensis</taxon>
    </lineage>
</organism>
<evidence type="ECO:0000256" key="6">
    <source>
        <dbReference type="ARBA" id="ARBA00022840"/>
    </source>
</evidence>
<evidence type="ECO:0000256" key="7">
    <source>
        <dbReference type="ARBA" id="ARBA00023012"/>
    </source>
</evidence>
<reference evidence="10" key="1">
    <citation type="submission" date="2020-10" db="EMBL/GenBank/DDBJ databases">
        <authorList>
            <person name="Castelo-Branco R."/>
            <person name="Eusebio N."/>
            <person name="Adriana R."/>
            <person name="Vieira A."/>
            <person name="Brugerolle De Fraissinette N."/>
            <person name="Rezende De Castro R."/>
            <person name="Schneider M.P."/>
            <person name="Vasconcelos V."/>
            <person name="Leao P.N."/>
        </authorList>
    </citation>
    <scope>NUCLEOTIDE SEQUENCE</scope>
    <source>
        <strain evidence="10">LEGE 07310</strain>
    </source>
</reference>
<keyword evidence="5" id="KW-0418">Kinase</keyword>
<keyword evidence="11" id="KW-1185">Reference proteome</keyword>
<dbReference type="Gene3D" id="3.30.450.20">
    <property type="entry name" value="PAS domain"/>
    <property type="match status" value="1"/>
</dbReference>
<evidence type="ECO:0000256" key="3">
    <source>
        <dbReference type="ARBA" id="ARBA00022679"/>
    </source>
</evidence>
<evidence type="ECO:0000256" key="2">
    <source>
        <dbReference type="ARBA" id="ARBA00012438"/>
    </source>
</evidence>
<dbReference type="InterPro" id="IPR000700">
    <property type="entry name" value="PAS-assoc_C"/>
</dbReference>
<dbReference type="PANTHER" id="PTHR43065">
    <property type="entry name" value="SENSOR HISTIDINE KINASE"/>
    <property type="match status" value="1"/>
</dbReference>
<dbReference type="InterPro" id="IPR036097">
    <property type="entry name" value="HisK_dim/P_sf"/>
</dbReference>
<dbReference type="Gene3D" id="3.30.565.10">
    <property type="entry name" value="Histidine kinase-like ATPase, C-terminal domain"/>
    <property type="match status" value="1"/>
</dbReference>
<evidence type="ECO:0000259" key="9">
    <source>
        <dbReference type="PROSITE" id="PS50113"/>
    </source>
</evidence>
<dbReference type="PROSITE" id="PS50113">
    <property type="entry name" value="PAC"/>
    <property type="match status" value="1"/>
</dbReference>
<dbReference type="InterPro" id="IPR005467">
    <property type="entry name" value="His_kinase_dom"/>
</dbReference>
<comment type="catalytic activity">
    <reaction evidence="1">
        <text>ATP + protein L-histidine = ADP + protein N-phospho-L-histidine.</text>
        <dbReference type="EC" id="2.7.13.3"/>
    </reaction>
</comment>
<dbReference type="SMART" id="SM00387">
    <property type="entry name" value="HATPase_c"/>
    <property type="match status" value="1"/>
</dbReference>
<dbReference type="AlphaFoldDB" id="A0A8J7DC43"/>
<dbReference type="GO" id="GO:0005524">
    <property type="term" value="F:ATP binding"/>
    <property type="evidence" value="ECO:0007669"/>
    <property type="project" value="UniProtKB-KW"/>
</dbReference>
<keyword evidence="3" id="KW-0808">Transferase</keyword>
<name>A0A8J7DC43_9CYAN</name>
<keyword evidence="4" id="KW-0547">Nucleotide-binding</keyword>
<dbReference type="PANTHER" id="PTHR43065:SF46">
    <property type="entry name" value="C4-DICARBOXYLATE TRANSPORT SENSOR PROTEIN DCTB"/>
    <property type="match status" value="1"/>
</dbReference>
<dbReference type="Proteomes" id="UP000636505">
    <property type="component" value="Unassembled WGS sequence"/>
</dbReference>
<dbReference type="RefSeq" id="WP_193908439.1">
    <property type="nucleotide sequence ID" value="NZ_JADEXG010000034.1"/>
</dbReference>
<dbReference type="Gene3D" id="1.10.287.130">
    <property type="match status" value="1"/>
</dbReference>
<dbReference type="EC" id="2.7.13.3" evidence="2"/>
<evidence type="ECO:0000256" key="5">
    <source>
        <dbReference type="ARBA" id="ARBA00022777"/>
    </source>
</evidence>
<dbReference type="PRINTS" id="PR00344">
    <property type="entry name" value="BCTRLSENSOR"/>
</dbReference>
<gene>
    <name evidence="10" type="ORF">IQ241_14635</name>
</gene>
<evidence type="ECO:0000313" key="11">
    <source>
        <dbReference type="Proteomes" id="UP000636505"/>
    </source>
</evidence>
<protein>
    <recommendedName>
        <fullName evidence="2">histidine kinase</fullName>
        <ecNumber evidence="2">2.7.13.3</ecNumber>
    </recommendedName>
</protein>
<evidence type="ECO:0000313" key="10">
    <source>
        <dbReference type="EMBL" id="MBE9078517.1"/>
    </source>
</evidence>
<feature type="domain" description="PAC" evidence="9">
    <location>
        <begin position="7"/>
        <end position="60"/>
    </location>
</feature>
<dbReference type="EMBL" id="JADEXG010000034">
    <property type="protein sequence ID" value="MBE9078517.1"/>
    <property type="molecule type" value="Genomic_DNA"/>
</dbReference>
<dbReference type="Pfam" id="PF02518">
    <property type="entry name" value="HATPase_c"/>
    <property type="match status" value="1"/>
</dbReference>
<dbReference type="InterPro" id="IPR004358">
    <property type="entry name" value="Sig_transdc_His_kin-like_C"/>
</dbReference>
<evidence type="ECO:0000256" key="1">
    <source>
        <dbReference type="ARBA" id="ARBA00000085"/>
    </source>
</evidence>
<dbReference type="SUPFAM" id="SSF47384">
    <property type="entry name" value="Homodimeric domain of signal transducing histidine kinase"/>
    <property type="match status" value="1"/>
</dbReference>
<feature type="domain" description="Histidine kinase" evidence="8">
    <location>
        <begin position="73"/>
        <end position="295"/>
    </location>
</feature>
<keyword evidence="7" id="KW-0902">Two-component regulatory system</keyword>
<sequence length="304" mass="33060">MTHRIVTKASIQLGIRDRERRAILDLTLRPVEDDTGRIVLVALEGLDISDRKRLETQLLRCQRLETIGSLAGSIACNLINTLAPISGVAKLLRLQLTAIDDDTHEMLQLLESSANRADDLVQQIVSFLQGGEGNRTLLGIKQLLSEVQQLMQATFPASIEIQTCFSLDLWPIEGDQTQLYQVLLNLCLNARDAMPEGGILRLSAENLRVNVPNHLGDASSGRYLVITVSDTGSGIPSRTLDKIFEPFFTTKAPDQGTGLGLSKAMDIVESHGGFIDVFSAEEAGTQFGVFLPALMPTEPVAAPS</sequence>
<dbReference type="SUPFAM" id="SSF55874">
    <property type="entry name" value="ATPase domain of HSP90 chaperone/DNA topoisomerase II/histidine kinase"/>
    <property type="match status" value="1"/>
</dbReference>
<proteinExistence type="predicted"/>
<dbReference type="PROSITE" id="PS50109">
    <property type="entry name" value="HIS_KIN"/>
    <property type="match status" value="1"/>
</dbReference>
<evidence type="ECO:0000256" key="4">
    <source>
        <dbReference type="ARBA" id="ARBA00022741"/>
    </source>
</evidence>
<keyword evidence="6" id="KW-0067">ATP-binding</keyword>
<comment type="caution">
    <text evidence="10">The sequence shown here is derived from an EMBL/GenBank/DDBJ whole genome shotgun (WGS) entry which is preliminary data.</text>
</comment>